<reference evidence="4" key="1">
    <citation type="submission" date="2025-08" db="UniProtKB">
        <authorList>
            <consortium name="RefSeq"/>
        </authorList>
    </citation>
    <scope>IDENTIFICATION</scope>
</reference>
<name>A0A6P7NVY4_BETSP</name>
<feature type="compositionally biased region" description="Basic and acidic residues" evidence="1">
    <location>
        <begin position="1541"/>
        <end position="1550"/>
    </location>
</feature>
<evidence type="ECO:0000313" key="3">
    <source>
        <dbReference type="Proteomes" id="UP000515150"/>
    </source>
</evidence>
<feature type="region of interest" description="Disordered" evidence="1">
    <location>
        <begin position="1063"/>
        <end position="1092"/>
    </location>
</feature>
<dbReference type="OrthoDB" id="8918794at2759"/>
<sequence length="1918" mass="216130">MRLWFGFQLLPSTQRGSYVEEGLKAATMKTVCQTSFQWVSRLKKHMYSQEHRQKMIEVFKTDVPTGNGFFPHILLKQAIDNRNHKQPITGLSLLTLCFNKQLGSLVYLCHICEETCPSDRIVYHLSTGDHCSNYFNYTDPNILSYSWLPSMDMRAILKPLLTQEMKEKGPGTLQLLELPKNLMKRLLTSTYSEAMNTLREYNELSRLLQEVKPKRTVIQTYQKDSNRKHPLLDFLLPFLPSSPGCGPVGMQHLVECICDGATQKSYYLCTLCKLTLAAHMIIKHVLSFDHIFCYFKEWHPSTLLSKECYINHESFVCDILDFSRQTEEIHGTANTEIKQVILDPTEYSSVNFACYAEALKTLESKRNENKQGSLIVNIKPGRKLVSVVRLAEESSLPYSIILRCQDCSQRFNSIYQYLNHLPKVKHIMMLQKHFGQAKRDCGQQTGQRPYLGLYTYIQNCLKINEPVIGVSLIVTCINTEIKEDCIYVCFACEDFFSDSALKQHLGSICHLVNTLLYQNPWRLPFAWENSLNVTELKSLALEEEKEQGPNHVITMKVFDMPRMLFCSLLPATYEEVMKKLQLYHTVLKDAVPRRETYSKLKQNERFPLLGKQFMVMYDVRDDYHTRKDVLCLLCGRTLSENEFCTHVFSREHVTEFLDRFHPGSLTPDTDAETLLDLAKQAAHFHSISNVQVIKLDRPIWEPYTYHQAIIILESAKQRYKKGVLEPFLKPKMKLVPRETVKEMTKDHGKGSSQKNCDDQPATISITLMKDSENMTSQKPLLASSDTDHQEAVQLYAYIKKKNREPVIGLSSLYEFLCDQHDPVYFCQCCSLLVLEKNIINHVTGFDHWKIYLTGAQSLAPQPQMKSEEIRYLAENFESLNGYGEAQTVTLNEDIYNEILKQDSESALQTVKSLLTQNESSHVDVKTSDTSVFLQKQEKEQDMTENTQVVEKKFDVDLEDKFSNTGTNPTNMLPDSTKESAKDCIPSSTNEEPLKISITSQSSPASSSTGGTTKLTAAKHKSSMSPTSTVPTGSTTKSSRSTVSSTTATIAAPKVTIKCEPHRTSAMSDGCEHKTSHTEPHSSMTKMKPNENPPKVGLNHLIMVWCKRKKQIYCELCSVRLKNSKHPYSDTHRLNYVKMKFPEFRAEPLELQSKLDNIVAHLAEVEKNVQRRNKNIQVNHDVYKELGALSEEKAFEKIKTMLKKGAYWETSSPTTDAEALTQGCSVSSSSPFEMSSPDDGHLRFGLACADSRLSQSSQFTTITLCTSKEPEIDLPQNEVSGFSSDHQQKHETHRAGTCIIGASNLSTYLAVKQLETKPILGMGSVWECRGFSRDTFYLCQNCRMTLSVSDICGHMVSSDHQINCMKVDYPRFLYFMDLDNVPENEKRNILEVIGTMFSAQERSKKIDAQVVMLTPEGYESVQAAPFSEALEMLQNMKGQKPRVLGHSVSTSQQKEPENQQSAEECHQKETNAALKHTDYQHDNEARTQPQKCYLDKTVVVGGTDEMSSVLSNDVSTETFRNLSVQPELSLSAPQHQIPVPKLQEHEAEVHSESPSFSDSQHQTSQTQTVSPSDTCCQGKKRPAPPSVETHYTTNPHLKDPRQAKHARSSLEHISQCIPESAVESASFNVASTSTLLSPEDKGTEHDMTEYYKLWELVNQAKQNKVIAPSSNSSSEMNVVQRLDSKCADTDYRVKTNLPASKTLESTFPVPSVYDSTPDPHASNSSLETTTTINPSASSADPSDLQHQSSTSNECEKVSHLQPGSIQSTATIPNTWQALQLQCNPESTNTGFCQMPINPIITARPQPIRKMQLLTITNSFGTVAALEAYSQYSQSAYAEHGLSSYPLPQAGAGYITPHNPFVYAGPLYHSQYYPVEVPHMGELSSYHGQEMGESQNAPAAASGDAAAVLPFSQHNPSCWR</sequence>
<keyword evidence="3" id="KW-1185">Reference proteome</keyword>
<feature type="region of interest" description="Disordered" evidence="1">
    <location>
        <begin position="1437"/>
        <end position="1466"/>
    </location>
</feature>
<gene>
    <name evidence="4" type="primary">LOC114865298</name>
</gene>
<dbReference type="GeneID" id="114865298"/>
<feature type="domain" description="C2H2-type" evidence="2">
    <location>
        <begin position="404"/>
        <end position="426"/>
    </location>
</feature>
<feature type="compositionally biased region" description="Polar residues" evidence="1">
    <location>
        <begin position="962"/>
        <end position="973"/>
    </location>
</feature>
<dbReference type="KEGG" id="bspl:114865298"/>
<protein>
    <submittedName>
        <fullName evidence="4">Uncharacterized protein LOC114865298 isoform X1</fullName>
    </submittedName>
</protein>
<dbReference type="InParanoid" id="A0A6P7NVY4"/>
<feature type="region of interest" description="Disordered" evidence="1">
    <location>
        <begin position="1706"/>
        <end position="1761"/>
    </location>
</feature>
<feature type="compositionally biased region" description="Polar residues" evidence="1">
    <location>
        <begin position="1446"/>
        <end position="1461"/>
    </location>
</feature>
<dbReference type="PROSITE" id="PS00028">
    <property type="entry name" value="ZINC_FINGER_C2H2_1"/>
    <property type="match status" value="1"/>
</dbReference>
<proteinExistence type="predicted"/>
<dbReference type="Proteomes" id="UP000515150">
    <property type="component" value="Chromosome 11"/>
</dbReference>
<dbReference type="InterPro" id="IPR013087">
    <property type="entry name" value="Znf_C2H2_type"/>
</dbReference>
<evidence type="ECO:0000313" key="4">
    <source>
        <dbReference type="RefSeq" id="XP_029022123.1"/>
    </source>
</evidence>
<feature type="compositionally biased region" description="Low complexity" evidence="1">
    <location>
        <begin position="1554"/>
        <end position="1573"/>
    </location>
</feature>
<dbReference type="SMART" id="SM00355">
    <property type="entry name" value="ZnF_C2H2"/>
    <property type="match status" value="7"/>
</dbReference>
<feature type="compositionally biased region" description="Low complexity" evidence="1">
    <location>
        <begin position="995"/>
        <end position="1012"/>
    </location>
</feature>
<accession>A0A6P7NVY4</accession>
<feature type="region of interest" description="Disordered" evidence="1">
    <location>
        <begin position="1541"/>
        <end position="1607"/>
    </location>
</feature>
<feature type="region of interest" description="Disordered" evidence="1">
    <location>
        <begin position="959"/>
        <end position="1045"/>
    </location>
</feature>
<feature type="compositionally biased region" description="Polar residues" evidence="1">
    <location>
        <begin position="1720"/>
        <end position="1751"/>
    </location>
</feature>
<dbReference type="RefSeq" id="XP_029022123.1">
    <property type="nucleotide sequence ID" value="XM_029166290.3"/>
</dbReference>
<evidence type="ECO:0000256" key="1">
    <source>
        <dbReference type="SAM" id="MobiDB-lite"/>
    </source>
</evidence>
<feature type="compositionally biased region" description="Low complexity" evidence="1">
    <location>
        <begin position="1022"/>
        <end position="1045"/>
    </location>
</feature>
<feature type="compositionally biased region" description="Basic and acidic residues" evidence="1">
    <location>
        <begin position="1069"/>
        <end position="1079"/>
    </location>
</feature>
<organism evidence="3 4">
    <name type="scientific">Betta splendens</name>
    <name type="common">Siamese fighting fish</name>
    <dbReference type="NCBI Taxonomy" id="158456"/>
    <lineage>
        <taxon>Eukaryota</taxon>
        <taxon>Metazoa</taxon>
        <taxon>Chordata</taxon>
        <taxon>Craniata</taxon>
        <taxon>Vertebrata</taxon>
        <taxon>Euteleostomi</taxon>
        <taxon>Actinopterygii</taxon>
        <taxon>Neopterygii</taxon>
        <taxon>Teleostei</taxon>
        <taxon>Neoteleostei</taxon>
        <taxon>Acanthomorphata</taxon>
        <taxon>Anabantaria</taxon>
        <taxon>Anabantiformes</taxon>
        <taxon>Anabantoidei</taxon>
        <taxon>Osphronemidae</taxon>
        <taxon>Betta</taxon>
    </lineage>
</organism>
<evidence type="ECO:0000259" key="2">
    <source>
        <dbReference type="PROSITE" id="PS00028"/>
    </source>
</evidence>